<accession>A0AA39HJE2</accession>
<dbReference type="Proteomes" id="UP001175271">
    <property type="component" value="Unassembled WGS sequence"/>
</dbReference>
<organism evidence="1 2">
    <name type="scientific">Steinernema hermaphroditum</name>
    <dbReference type="NCBI Taxonomy" id="289476"/>
    <lineage>
        <taxon>Eukaryota</taxon>
        <taxon>Metazoa</taxon>
        <taxon>Ecdysozoa</taxon>
        <taxon>Nematoda</taxon>
        <taxon>Chromadorea</taxon>
        <taxon>Rhabditida</taxon>
        <taxon>Tylenchina</taxon>
        <taxon>Panagrolaimomorpha</taxon>
        <taxon>Strongyloidoidea</taxon>
        <taxon>Steinernematidae</taxon>
        <taxon>Steinernema</taxon>
    </lineage>
</organism>
<comment type="caution">
    <text evidence="1">The sequence shown here is derived from an EMBL/GenBank/DDBJ whole genome shotgun (WGS) entry which is preliminary data.</text>
</comment>
<reference evidence="1" key="1">
    <citation type="submission" date="2023-06" db="EMBL/GenBank/DDBJ databases">
        <title>Genomic analysis of the entomopathogenic nematode Steinernema hermaphroditum.</title>
        <authorList>
            <person name="Schwarz E.M."/>
            <person name="Heppert J.K."/>
            <person name="Baniya A."/>
            <person name="Schwartz H.T."/>
            <person name="Tan C.-H."/>
            <person name="Antoshechkin I."/>
            <person name="Sternberg P.W."/>
            <person name="Goodrich-Blair H."/>
            <person name="Dillman A.R."/>
        </authorList>
    </citation>
    <scope>NUCLEOTIDE SEQUENCE</scope>
    <source>
        <strain evidence="1">PS9179</strain>
        <tissue evidence="1">Whole animal</tissue>
    </source>
</reference>
<evidence type="ECO:0000313" key="1">
    <source>
        <dbReference type="EMBL" id="KAK0406316.1"/>
    </source>
</evidence>
<dbReference type="AlphaFoldDB" id="A0AA39HJE2"/>
<gene>
    <name evidence="1" type="ORF">QR680_018499</name>
</gene>
<proteinExistence type="predicted"/>
<dbReference type="EMBL" id="JAUCMV010000004">
    <property type="protein sequence ID" value="KAK0406316.1"/>
    <property type="molecule type" value="Genomic_DNA"/>
</dbReference>
<protein>
    <submittedName>
        <fullName evidence="1">Uncharacterized protein</fullName>
    </submittedName>
</protein>
<sequence>MFLEKRLQKYCINGLERALQRQKKSATILQIISRIVFGLKGKKMDSGECSEKRVRFKKKPKVHKVPVFPWHEFPPFSQKEVDQNMRMVRFEQIFEDAVEDVLEEHHSQEKIRRLSL</sequence>
<keyword evidence="2" id="KW-1185">Reference proteome</keyword>
<name>A0AA39HJE2_9BILA</name>
<evidence type="ECO:0000313" key="2">
    <source>
        <dbReference type="Proteomes" id="UP001175271"/>
    </source>
</evidence>